<dbReference type="RefSeq" id="WP_372268510.1">
    <property type="nucleotide sequence ID" value="NZ_JBFRUW010000121.1"/>
</dbReference>
<gene>
    <name evidence="2" type="ORF">AB4566_21255</name>
</gene>
<name>A0ABV4NH47_9VIBR</name>
<dbReference type="InterPro" id="IPR010982">
    <property type="entry name" value="Lambda_DNA-bd_dom_sf"/>
</dbReference>
<evidence type="ECO:0000313" key="3">
    <source>
        <dbReference type="Proteomes" id="UP001570417"/>
    </source>
</evidence>
<comment type="caution">
    <text evidence="2">The sequence shown here is derived from an EMBL/GenBank/DDBJ whole genome shotgun (WGS) entry which is preliminary data.</text>
</comment>
<keyword evidence="3" id="KW-1185">Reference proteome</keyword>
<evidence type="ECO:0000313" key="2">
    <source>
        <dbReference type="EMBL" id="MFA0570785.1"/>
    </source>
</evidence>
<dbReference type="Pfam" id="PF13443">
    <property type="entry name" value="HTH_26"/>
    <property type="match status" value="1"/>
</dbReference>
<sequence length="249" mass="28581">MPAGTKFVIKELKKQLKLHEIQYQDIAVQLDLSEGSVKRLLADGSNISLSRLNRICELMQFDLAELFRLASLSTTGLQTLTLAQEQNIVDDKALLMVSVCVMNGFKFHEILDRYNINKSMLIQKLAELDRIGIIELLPENRIRLLLSPTFNWIAGGPIQSFFLNEVLPQFFNSHFDRQDEKLVMATGLMSPHTNQKFQKKVQKLIDDFHEECQDDSKLDIKDRNGTSIVIALRRWHFDMFDTIGSINGK</sequence>
<dbReference type="Proteomes" id="UP001570417">
    <property type="component" value="Unassembled WGS sequence"/>
</dbReference>
<dbReference type="SMART" id="SM00530">
    <property type="entry name" value="HTH_XRE"/>
    <property type="match status" value="1"/>
</dbReference>
<dbReference type="SUPFAM" id="SSF47413">
    <property type="entry name" value="lambda repressor-like DNA-binding domains"/>
    <property type="match status" value="1"/>
</dbReference>
<dbReference type="InterPro" id="IPR001387">
    <property type="entry name" value="Cro/C1-type_HTH"/>
</dbReference>
<evidence type="ECO:0000259" key="1">
    <source>
        <dbReference type="SMART" id="SM00530"/>
    </source>
</evidence>
<dbReference type="Gene3D" id="1.10.260.40">
    <property type="entry name" value="lambda repressor-like DNA-binding domains"/>
    <property type="match status" value="1"/>
</dbReference>
<accession>A0ABV4NH47</accession>
<feature type="domain" description="HTH cro/C1-type" evidence="1">
    <location>
        <begin position="11"/>
        <end position="66"/>
    </location>
</feature>
<protein>
    <submittedName>
        <fullName evidence="2">Helix-turn-helix domain-containing protein</fullName>
    </submittedName>
</protein>
<proteinExistence type="predicted"/>
<reference evidence="2 3" key="1">
    <citation type="journal article" date="2024" name="ISME J.">
        <title>Tailless and filamentous prophages are predominant in marine Vibrio.</title>
        <authorList>
            <person name="Steensen K."/>
            <person name="Seneca J."/>
            <person name="Bartlau N."/>
            <person name="Yu X.A."/>
            <person name="Hussain F.A."/>
            <person name="Polz M.F."/>
        </authorList>
    </citation>
    <scope>NUCLEOTIDE SEQUENCE [LARGE SCALE GENOMIC DNA]</scope>
    <source>
        <strain evidence="2 3">10N.222.51.A1</strain>
    </source>
</reference>
<dbReference type="EMBL" id="JBFRUW010000121">
    <property type="protein sequence ID" value="MFA0570785.1"/>
    <property type="molecule type" value="Genomic_DNA"/>
</dbReference>
<organism evidence="2 3">
    <name type="scientific">Vibrio gallaecicus</name>
    <dbReference type="NCBI Taxonomy" id="552386"/>
    <lineage>
        <taxon>Bacteria</taxon>
        <taxon>Pseudomonadati</taxon>
        <taxon>Pseudomonadota</taxon>
        <taxon>Gammaproteobacteria</taxon>
        <taxon>Vibrionales</taxon>
        <taxon>Vibrionaceae</taxon>
        <taxon>Vibrio</taxon>
    </lineage>
</organism>